<dbReference type="OrthoDB" id="394423at2"/>
<dbReference type="SUPFAM" id="SSF53098">
    <property type="entry name" value="Ribonuclease H-like"/>
    <property type="match status" value="1"/>
</dbReference>
<dbReference type="EMBL" id="BJWI01000002">
    <property type="protein sequence ID" value="GEM00878.1"/>
    <property type="molecule type" value="Genomic_DNA"/>
</dbReference>
<dbReference type="STRING" id="306540.SAMN05421839_10214"/>
<gene>
    <name evidence="1" type="ORF">HHA03_04100</name>
    <name evidence="2" type="ORF">SAMN05421839_10214</name>
</gene>
<evidence type="ECO:0000313" key="3">
    <source>
        <dbReference type="Proteomes" id="UP000242243"/>
    </source>
</evidence>
<proteinExistence type="predicted"/>
<dbReference type="SUPFAM" id="SSF56672">
    <property type="entry name" value="DNA/RNA polymerases"/>
    <property type="match status" value="1"/>
</dbReference>
<dbReference type="Gene3D" id="3.90.1600.10">
    <property type="entry name" value="Palm domain of DNA polymerase"/>
    <property type="match status" value="1"/>
</dbReference>
<sequence>MFTFYKFKVFKHDWLVVFIDDEGAVTKIHNDRDALTHYLSSVSYLVGYNNYYYDDKIVASVLRDIDPYETSQKIISGKKFNLSLQNPITLDVMQELKSLSLKEAQANLGLSIVETPVDSSINRSLTQKEIELTFSYCQNDVLITKQLFEEREHYFSAKFQIVKEFNLPAASVRKTQANLAAEVLKAKPKSDEKRLNIIYDDERISKWELPVNVVQFYEDIEASYNKGVAYEALEKESLTYKLAGLDHTYGFGGLHAAKEKYIGEGLYMQIDISGYYASLIINNNLLDNMDIFKRIYQTRDELKLAEDKKEIPYKVVLTATYGSMKNKYSKLYHPRAANSIVVNGQLVMTHLICLLEAHCELIQTNTDGIIIKYEKGFEKNIMKILELFEKQYDLSFDVDLIKKIAQRDVNNYVIMYQDGRIKAIGQFRRYEGGDFERNSLTIIDRALVNYYMHGIKINKTVVDLWKAKQFEYFQLVAKAGKFDGMAQEIKEDTLLEGSFSSNFNTLQNVNRIFATKDKYLGTVYKTKNDKETKYSKVPYTSDKCFVWNEELKRLDKRQLDLNWYIKQIEGWMF</sequence>
<accession>A0A1I5LEF3</accession>
<evidence type="ECO:0000313" key="4">
    <source>
        <dbReference type="Proteomes" id="UP000321547"/>
    </source>
</evidence>
<dbReference type="InterPro" id="IPR012337">
    <property type="entry name" value="RNaseH-like_sf"/>
</dbReference>
<dbReference type="Proteomes" id="UP000321547">
    <property type="component" value="Unassembled WGS sequence"/>
</dbReference>
<dbReference type="Proteomes" id="UP000242243">
    <property type="component" value="Unassembled WGS sequence"/>
</dbReference>
<dbReference type="AlphaFoldDB" id="A0A1I5LEF3"/>
<evidence type="ECO:0000313" key="2">
    <source>
        <dbReference type="EMBL" id="SFO95226.1"/>
    </source>
</evidence>
<organism evidence="2 3">
    <name type="scientific">Halolactibacillus halophilus</name>
    <dbReference type="NCBI Taxonomy" id="306540"/>
    <lineage>
        <taxon>Bacteria</taxon>
        <taxon>Bacillati</taxon>
        <taxon>Bacillota</taxon>
        <taxon>Bacilli</taxon>
        <taxon>Bacillales</taxon>
        <taxon>Bacillaceae</taxon>
        <taxon>Halolactibacillus</taxon>
    </lineage>
</organism>
<dbReference type="RefSeq" id="WP_089829543.1">
    <property type="nucleotide sequence ID" value="NZ_BJWI01000002.1"/>
</dbReference>
<dbReference type="InterPro" id="IPR043502">
    <property type="entry name" value="DNA/RNA_pol_sf"/>
</dbReference>
<reference evidence="2 3" key="1">
    <citation type="submission" date="2016-10" db="EMBL/GenBank/DDBJ databases">
        <authorList>
            <person name="de Groot N.N."/>
        </authorList>
    </citation>
    <scope>NUCLEOTIDE SEQUENCE [LARGE SCALE GENOMIC DNA]</scope>
    <source>
        <strain evidence="2 3">DSM 17073</strain>
    </source>
</reference>
<dbReference type="EMBL" id="FOXC01000002">
    <property type="protein sequence ID" value="SFO95226.1"/>
    <property type="molecule type" value="Genomic_DNA"/>
</dbReference>
<protein>
    <submittedName>
        <fullName evidence="2">Uncharacterized protein</fullName>
    </submittedName>
</protein>
<keyword evidence="4" id="KW-1185">Reference proteome</keyword>
<reference evidence="1 4" key="2">
    <citation type="submission" date="2019-07" db="EMBL/GenBank/DDBJ databases">
        <title>Whole genome shotgun sequence of Halolactibacillus halophilus NBRC 100868.</title>
        <authorList>
            <person name="Hosoyama A."/>
            <person name="Uohara A."/>
            <person name="Ohji S."/>
            <person name="Ichikawa N."/>
        </authorList>
    </citation>
    <scope>NUCLEOTIDE SEQUENCE [LARGE SCALE GENOMIC DNA]</scope>
    <source>
        <strain evidence="1 4">NBRC 100868</strain>
    </source>
</reference>
<name>A0A1I5LEF3_9BACI</name>
<evidence type="ECO:0000313" key="1">
    <source>
        <dbReference type="EMBL" id="GEM00878.1"/>
    </source>
</evidence>
<dbReference type="InterPro" id="IPR023211">
    <property type="entry name" value="DNA_pol_palm_dom_sf"/>
</dbReference>